<reference evidence="1 2" key="1">
    <citation type="submission" date="2017-10" db="EMBL/GenBank/DDBJ databases">
        <title>Comparative genomics in systemic dimorphic fungi from Ajellomycetaceae.</title>
        <authorList>
            <person name="Munoz J.F."/>
            <person name="Mcewen J.G."/>
            <person name="Clay O.K."/>
            <person name="Cuomo C.A."/>
        </authorList>
    </citation>
    <scope>NUCLEOTIDE SEQUENCE [LARGE SCALE GENOMIC DNA]</scope>
    <source>
        <strain evidence="1 2">UAMH7299</strain>
    </source>
</reference>
<name>A0A2B7YHD6_POLH7</name>
<evidence type="ECO:0000313" key="2">
    <source>
        <dbReference type="Proteomes" id="UP000224634"/>
    </source>
</evidence>
<dbReference type="Proteomes" id="UP000224634">
    <property type="component" value="Unassembled WGS sequence"/>
</dbReference>
<dbReference type="AlphaFoldDB" id="A0A2B7YHD6"/>
<dbReference type="EMBL" id="PDNA01000040">
    <property type="protein sequence ID" value="PGH20441.1"/>
    <property type="molecule type" value="Genomic_DNA"/>
</dbReference>
<accession>A0A2B7YHD6</accession>
<protein>
    <submittedName>
        <fullName evidence="1">Uncharacterized protein</fullName>
    </submittedName>
</protein>
<gene>
    <name evidence="1" type="ORF">AJ80_03587</name>
</gene>
<keyword evidence="2" id="KW-1185">Reference proteome</keyword>
<comment type="caution">
    <text evidence="1">The sequence shown here is derived from an EMBL/GenBank/DDBJ whole genome shotgun (WGS) entry which is preliminary data.</text>
</comment>
<sequence length="163" mass="18633">MSKRPETVPWELNCLYILLSDRGWVGTFHWALYLHQADLTGRLYHVVNRDDGIWKLEVMECANKIRAADLMAAVRIGVILPEFFDMFDKGLSQATIRPHSPRSEEPFSCRTWAMDALIELEQIGLIEIKDIAGLENETRAVGLMSGNRRMRDIFPVRTTLTAA</sequence>
<proteinExistence type="predicted"/>
<dbReference type="InterPro" id="IPR046670">
    <property type="entry name" value="DUF6540"/>
</dbReference>
<evidence type="ECO:0000313" key="1">
    <source>
        <dbReference type="EMBL" id="PGH20441.1"/>
    </source>
</evidence>
<dbReference type="Pfam" id="PF20174">
    <property type="entry name" value="DUF6540"/>
    <property type="match status" value="1"/>
</dbReference>
<organism evidence="1 2">
    <name type="scientific">Polytolypa hystricis (strain UAMH7299)</name>
    <dbReference type="NCBI Taxonomy" id="1447883"/>
    <lineage>
        <taxon>Eukaryota</taxon>
        <taxon>Fungi</taxon>
        <taxon>Dikarya</taxon>
        <taxon>Ascomycota</taxon>
        <taxon>Pezizomycotina</taxon>
        <taxon>Eurotiomycetes</taxon>
        <taxon>Eurotiomycetidae</taxon>
        <taxon>Onygenales</taxon>
        <taxon>Onygenales incertae sedis</taxon>
        <taxon>Polytolypa</taxon>
    </lineage>
</organism>
<dbReference type="OrthoDB" id="3016366at2759"/>